<feature type="compositionally biased region" description="Basic and acidic residues" evidence="6">
    <location>
        <begin position="91"/>
        <end position="103"/>
    </location>
</feature>
<evidence type="ECO:0000259" key="8">
    <source>
        <dbReference type="PROSITE" id="PS50850"/>
    </source>
</evidence>
<dbReference type="GO" id="GO:0022857">
    <property type="term" value="F:transmembrane transporter activity"/>
    <property type="evidence" value="ECO:0007669"/>
    <property type="project" value="InterPro"/>
</dbReference>
<dbReference type="GO" id="GO:0005886">
    <property type="term" value="C:plasma membrane"/>
    <property type="evidence" value="ECO:0007669"/>
    <property type="project" value="TreeGrafter"/>
</dbReference>
<dbReference type="PROSITE" id="PS50850">
    <property type="entry name" value="MFS"/>
    <property type="match status" value="1"/>
</dbReference>
<keyword evidence="5 7" id="KW-0472">Membrane</keyword>
<feature type="transmembrane region" description="Helical" evidence="7">
    <location>
        <begin position="512"/>
        <end position="532"/>
    </location>
</feature>
<feature type="transmembrane region" description="Helical" evidence="7">
    <location>
        <begin position="212"/>
        <end position="231"/>
    </location>
</feature>
<dbReference type="CDD" id="cd17323">
    <property type="entry name" value="MFS_Tpo1_MDR_like"/>
    <property type="match status" value="1"/>
</dbReference>
<feature type="transmembrane region" description="Helical" evidence="7">
    <location>
        <begin position="552"/>
        <end position="574"/>
    </location>
</feature>
<evidence type="ECO:0000313" key="9">
    <source>
        <dbReference type="EMBL" id="TVY51864.1"/>
    </source>
</evidence>
<dbReference type="PANTHER" id="PTHR23502:SF31">
    <property type="entry name" value="POLYAMINE TRANSPORTER 1"/>
    <property type="match status" value="1"/>
</dbReference>
<feature type="transmembrane region" description="Helical" evidence="7">
    <location>
        <begin position="379"/>
        <end position="398"/>
    </location>
</feature>
<accession>A0A7D8UPA4</accession>
<feature type="region of interest" description="Disordered" evidence="6">
    <location>
        <begin position="585"/>
        <end position="615"/>
    </location>
</feature>
<dbReference type="PANTHER" id="PTHR23502">
    <property type="entry name" value="MAJOR FACILITATOR SUPERFAMILY"/>
    <property type="match status" value="1"/>
</dbReference>
<reference evidence="9 10" key="1">
    <citation type="submission" date="2018-05" db="EMBL/GenBank/DDBJ databases">
        <title>Whole genome sequencing for identification of molecular markers to develop diagnostic detection tools for the regulated plant pathogen Lachnellula willkommii.</title>
        <authorList>
            <person name="Giroux E."/>
            <person name="Bilodeau G."/>
        </authorList>
    </citation>
    <scope>NUCLEOTIDE SEQUENCE [LARGE SCALE GENOMIC DNA]</scope>
    <source>
        <strain evidence="9 10">CBS 625.97</strain>
    </source>
</reference>
<evidence type="ECO:0000256" key="7">
    <source>
        <dbReference type="SAM" id="Phobius"/>
    </source>
</evidence>
<feature type="transmembrane region" description="Helical" evidence="7">
    <location>
        <begin position="186"/>
        <end position="205"/>
    </location>
</feature>
<name>A0A7D8UPA4_9HELO</name>
<comment type="caution">
    <text evidence="9">The sequence shown here is derived from an EMBL/GenBank/DDBJ whole genome shotgun (WGS) entry which is preliminary data.</text>
</comment>
<dbReference type="OrthoDB" id="9986881at2759"/>
<feature type="transmembrane region" description="Helical" evidence="7">
    <location>
        <begin position="306"/>
        <end position="323"/>
    </location>
</feature>
<feature type="region of interest" description="Disordered" evidence="6">
    <location>
        <begin position="82"/>
        <end position="116"/>
    </location>
</feature>
<evidence type="ECO:0000313" key="10">
    <source>
        <dbReference type="Proteomes" id="UP000481288"/>
    </source>
</evidence>
<feature type="transmembrane region" description="Helical" evidence="7">
    <location>
        <begin position="146"/>
        <end position="166"/>
    </location>
</feature>
<dbReference type="InterPro" id="IPR036259">
    <property type="entry name" value="MFS_trans_sf"/>
</dbReference>
<gene>
    <name evidence="9" type="ORF">LCER1_G006654</name>
</gene>
<feature type="region of interest" description="Disordered" evidence="6">
    <location>
        <begin position="1"/>
        <end position="54"/>
    </location>
</feature>
<feature type="domain" description="Major facilitator superfamily (MFS) profile" evidence="8">
    <location>
        <begin position="148"/>
        <end position="578"/>
    </location>
</feature>
<dbReference type="FunFam" id="1.20.1250.20:FF:000011">
    <property type="entry name" value="MFS multidrug transporter, putative"/>
    <property type="match status" value="1"/>
</dbReference>
<dbReference type="InterPro" id="IPR020846">
    <property type="entry name" value="MFS_dom"/>
</dbReference>
<keyword evidence="10" id="KW-1185">Reference proteome</keyword>
<dbReference type="Pfam" id="PF07690">
    <property type="entry name" value="MFS_1"/>
    <property type="match status" value="1"/>
</dbReference>
<dbReference type="InterPro" id="IPR011701">
    <property type="entry name" value="MFS"/>
</dbReference>
<feature type="transmembrane region" description="Helical" evidence="7">
    <location>
        <begin position="486"/>
        <end position="505"/>
    </location>
</feature>
<dbReference type="Gene3D" id="1.20.1250.20">
    <property type="entry name" value="MFS general substrate transporter like domains"/>
    <property type="match status" value="1"/>
</dbReference>
<keyword evidence="2" id="KW-0813">Transport</keyword>
<feature type="compositionally biased region" description="Basic and acidic residues" evidence="6">
    <location>
        <begin position="1"/>
        <end position="21"/>
    </location>
</feature>
<evidence type="ECO:0000256" key="5">
    <source>
        <dbReference type="ARBA" id="ARBA00023136"/>
    </source>
</evidence>
<dbReference type="Proteomes" id="UP000481288">
    <property type="component" value="Unassembled WGS sequence"/>
</dbReference>
<feature type="compositionally biased region" description="Low complexity" evidence="6">
    <location>
        <begin position="37"/>
        <end position="53"/>
    </location>
</feature>
<comment type="subcellular location">
    <subcellularLocation>
        <location evidence="1">Membrane</location>
        <topology evidence="1">Multi-pass membrane protein</topology>
    </subcellularLocation>
</comment>
<organism evidence="9 10">
    <name type="scientific">Lachnellula cervina</name>
    <dbReference type="NCBI Taxonomy" id="1316786"/>
    <lineage>
        <taxon>Eukaryota</taxon>
        <taxon>Fungi</taxon>
        <taxon>Dikarya</taxon>
        <taxon>Ascomycota</taxon>
        <taxon>Pezizomycotina</taxon>
        <taxon>Leotiomycetes</taxon>
        <taxon>Helotiales</taxon>
        <taxon>Lachnaceae</taxon>
        <taxon>Lachnellula</taxon>
    </lineage>
</organism>
<evidence type="ECO:0000256" key="4">
    <source>
        <dbReference type="ARBA" id="ARBA00022989"/>
    </source>
</evidence>
<evidence type="ECO:0000256" key="2">
    <source>
        <dbReference type="ARBA" id="ARBA00022448"/>
    </source>
</evidence>
<dbReference type="SUPFAM" id="SSF103473">
    <property type="entry name" value="MFS general substrate transporter"/>
    <property type="match status" value="1"/>
</dbReference>
<evidence type="ECO:0000256" key="6">
    <source>
        <dbReference type="SAM" id="MobiDB-lite"/>
    </source>
</evidence>
<dbReference type="EMBL" id="QGMG01000717">
    <property type="protein sequence ID" value="TVY51864.1"/>
    <property type="molecule type" value="Genomic_DNA"/>
</dbReference>
<feature type="transmembrane region" description="Helical" evidence="7">
    <location>
        <begin position="271"/>
        <end position="294"/>
    </location>
</feature>
<proteinExistence type="predicted"/>
<evidence type="ECO:0000256" key="3">
    <source>
        <dbReference type="ARBA" id="ARBA00022692"/>
    </source>
</evidence>
<keyword evidence="4 7" id="KW-1133">Transmembrane helix</keyword>
<feature type="transmembrane region" description="Helical" evidence="7">
    <location>
        <begin position="243"/>
        <end position="264"/>
    </location>
</feature>
<evidence type="ECO:0000256" key="1">
    <source>
        <dbReference type="ARBA" id="ARBA00004141"/>
    </source>
</evidence>
<protein>
    <submittedName>
        <fullName evidence="9">Putative transporter</fullName>
    </submittedName>
</protein>
<keyword evidence="3 7" id="KW-0812">Transmembrane</keyword>
<dbReference type="AlphaFoldDB" id="A0A7D8UPA4"/>
<feature type="transmembrane region" description="Helical" evidence="7">
    <location>
        <begin position="418"/>
        <end position="437"/>
    </location>
</feature>
<sequence>MNEADKEMERNERDASPERFGNRPAGRLSHDVQHIPTTSSAITTSSSASQTSAARREAILATFPTQGELERDPTVLSRIQTARSQHTGTVGRERTAKSRESRKPLPGMGVGKPYPPPLPERDEYVVEFEGPDDPMHAQNWPMKKKLLTAVMLGYTTLVSAFTSSIFSTATTTVAKQYHVSTEVGLLGLSFYVLGFAFGPVFWAPLSELRGRRLPLVISMFGFSIFQIAVAAAKDLQTILLCRFWGGMFGAAPLAVVAAVFSDMFDNKTRGLAITVFSMTVFTGPLLAPFIGGFIVESYLGWRWTEWLTAIMGFAAFFLNLFFLEETYPPVILIAKATEIRRRTRNWGIHAKQEEIEIDFRELLTKNFTRPLRLLVTEPIVLLLSIYMAFIYGLLYLFLTAYPIVFQEIHGFTGGIGGLPYFGMIVGMVSAGIYIVLLTPQYNRRLAANNGVPIPEWRLLPVVIGGVAFAGGLFWFGWSGYRKDIHWIVPTLSGLLTGFGLLSIFLQSLNYLVDAYLMFAASAIAANTFLRSLAGAGFPMFSQYMFKALHVNWAGTLLGCVALALVPIPICFIIYGERIRQRSAFAPTKPRAPPSVESEGGAAIPAGPEKTGEDNV</sequence>
<feature type="transmembrane region" description="Helical" evidence="7">
    <location>
        <begin position="458"/>
        <end position="480"/>
    </location>
</feature>